<gene>
    <name evidence="2" type="primary">LOC106821342</name>
</gene>
<dbReference type="GeneID" id="106821342"/>
<proteinExistence type="predicted"/>
<evidence type="ECO:0000313" key="2">
    <source>
        <dbReference type="RefSeq" id="XP_014681584.1"/>
    </source>
</evidence>
<reference evidence="2" key="1">
    <citation type="submission" date="2025-08" db="UniProtKB">
        <authorList>
            <consortium name="RefSeq"/>
        </authorList>
    </citation>
    <scope>IDENTIFICATION</scope>
</reference>
<dbReference type="RefSeq" id="XP_014681584.1">
    <property type="nucleotide sequence ID" value="XM_014826098.1"/>
</dbReference>
<accession>A0ABM1FAW3</accession>
<sequence>MIWEFVQKQHDEHIKIRLECIDFFKSKAEANELIDELVKMFCDLYKKCATTYAARERYARFLCAWLNALTVYINSENCINRNTTWGRCMQAFELHVGLAPFSANDASAVFHSIAHAIADTLRTSILTLAKTTCILRHGDDETTPTNLHEETEYSLLRIGGGCLAKLIHFLRAHSQGKWKKKKFYAEVLNLAKACTMTSAQKKQALLPTGLATRDKGYMWIPKRFFLTWLRRLNNAVCLVANKESFTQHGSELVKVTVAQVKASDHLRTCFVEAVNYSLRMEKAICSQEAIDTFFVMWQQKFVHARLNEFISSYMQIQAEKEGFSTTPGGFNLRDNLYGYVNVKSK</sequence>
<dbReference type="Proteomes" id="UP000695022">
    <property type="component" value="Unplaced"/>
</dbReference>
<protein>
    <submittedName>
        <fullName evidence="2">Uncharacterized protein LOC106821342</fullName>
    </submittedName>
</protein>
<evidence type="ECO:0000313" key="1">
    <source>
        <dbReference type="Proteomes" id="UP000695022"/>
    </source>
</evidence>
<keyword evidence="1" id="KW-1185">Reference proteome</keyword>
<name>A0ABM1FAW3_PRICU</name>
<organism evidence="1 2">
    <name type="scientific">Priapulus caudatus</name>
    <name type="common">Priapulid worm</name>
    <dbReference type="NCBI Taxonomy" id="37621"/>
    <lineage>
        <taxon>Eukaryota</taxon>
        <taxon>Metazoa</taxon>
        <taxon>Ecdysozoa</taxon>
        <taxon>Scalidophora</taxon>
        <taxon>Priapulida</taxon>
        <taxon>Priapulimorpha</taxon>
        <taxon>Priapulimorphida</taxon>
        <taxon>Priapulidae</taxon>
        <taxon>Priapulus</taxon>
    </lineage>
</organism>